<organism evidence="1 2">
    <name type="scientific">Rhizopus stolonifer</name>
    <name type="common">Rhizopus nigricans</name>
    <dbReference type="NCBI Taxonomy" id="4846"/>
    <lineage>
        <taxon>Eukaryota</taxon>
        <taxon>Fungi</taxon>
        <taxon>Fungi incertae sedis</taxon>
        <taxon>Mucoromycota</taxon>
        <taxon>Mucoromycotina</taxon>
        <taxon>Mucoromycetes</taxon>
        <taxon>Mucorales</taxon>
        <taxon>Mucorineae</taxon>
        <taxon>Rhizopodaceae</taxon>
        <taxon>Rhizopus</taxon>
    </lineage>
</organism>
<feature type="non-terminal residue" evidence="1">
    <location>
        <position position="1"/>
    </location>
</feature>
<comment type="caution">
    <text evidence="1">The sequence shown here is derived from an EMBL/GenBank/DDBJ whole genome shotgun (WGS) entry which is preliminary data.</text>
</comment>
<dbReference type="STRING" id="4846.A0A367KKH5"/>
<protein>
    <submittedName>
        <fullName evidence="1">Uncharacterized protein</fullName>
    </submittedName>
</protein>
<evidence type="ECO:0000313" key="2">
    <source>
        <dbReference type="Proteomes" id="UP000253551"/>
    </source>
</evidence>
<name>A0A367KKH5_RHIST</name>
<dbReference type="OrthoDB" id="5317514at2759"/>
<keyword evidence="2" id="KW-1185">Reference proteome</keyword>
<dbReference type="EMBL" id="PJQM01001431">
    <property type="protein sequence ID" value="RCI02352.1"/>
    <property type="molecule type" value="Genomic_DNA"/>
</dbReference>
<accession>A0A367KKH5</accession>
<proteinExistence type="predicted"/>
<dbReference type="AlphaFoldDB" id="A0A367KKH5"/>
<reference evidence="1 2" key="1">
    <citation type="journal article" date="2018" name="G3 (Bethesda)">
        <title>Phylogenetic and Phylogenomic Definition of Rhizopus Species.</title>
        <authorList>
            <person name="Gryganskyi A.P."/>
            <person name="Golan J."/>
            <person name="Dolatabadi S."/>
            <person name="Mondo S."/>
            <person name="Robb S."/>
            <person name="Idnurm A."/>
            <person name="Muszewska A."/>
            <person name="Steczkiewicz K."/>
            <person name="Masonjones S."/>
            <person name="Liao H.L."/>
            <person name="Gajdeczka M.T."/>
            <person name="Anike F."/>
            <person name="Vuek A."/>
            <person name="Anishchenko I.M."/>
            <person name="Voigt K."/>
            <person name="de Hoog G.S."/>
            <person name="Smith M.E."/>
            <person name="Heitman J."/>
            <person name="Vilgalys R."/>
            <person name="Stajich J.E."/>
        </authorList>
    </citation>
    <scope>NUCLEOTIDE SEQUENCE [LARGE SCALE GENOMIC DNA]</scope>
    <source>
        <strain evidence="1 2">LSU 92-RS-03</strain>
    </source>
</reference>
<gene>
    <name evidence="1" type="ORF">CU098_000611</name>
</gene>
<sequence length="129" mass="14526">GVVRLYKWERLQPPREEVAPDLDTERGMMSMIKGRTNAGHLGQSLSMFSNEDGGGIWIGEPMSEQENGRIYRWSFDQDMECIKNNQVLLARFGSQIGPLGTDAVCITSQRYGQNARYSGAVTLLQKKKK</sequence>
<dbReference type="Proteomes" id="UP000253551">
    <property type="component" value="Unassembled WGS sequence"/>
</dbReference>
<evidence type="ECO:0000313" key="1">
    <source>
        <dbReference type="EMBL" id="RCI02352.1"/>
    </source>
</evidence>